<accession>W5SB33</accession>
<proteinExistence type="predicted"/>
<dbReference type="Pfam" id="PF02414">
    <property type="entry name" value="Borrelia_orfA"/>
    <property type="match status" value="1"/>
</dbReference>
<organism evidence="1">
    <name type="scientific">Borrelia nietonii YOR</name>
    <dbReference type="NCBI Taxonomy" id="1293576"/>
    <lineage>
        <taxon>Bacteria</taxon>
        <taxon>Pseudomonadati</taxon>
        <taxon>Spirochaetota</taxon>
        <taxon>Spirochaetia</taxon>
        <taxon>Spirochaetales</taxon>
        <taxon>Borreliaceae</taxon>
        <taxon>Borrelia</taxon>
        <taxon>Borrelia nietonii</taxon>
    </lineage>
</organism>
<dbReference type="InterPro" id="IPR003459">
    <property type="entry name" value="Borrelia_plasmid_OrfA"/>
</dbReference>
<dbReference type="AlphaFoldDB" id="W5SB33"/>
<sequence>MKEQNQQFKISHQIFSHLLSDIESKYYKYKNSNFQDFKNKEKNLERIILQKFKEIEKKDLNEIRTIVKKQISYKNTLWNLKDFMEELREYNGNDAVSFFKTILKKKRNKIWFMSKRNIKTDFNMIIGEFKDKNKTKAQNLYQDQEKIRKPKMNYIDAPNGMIKASELITNVMRTKLLISN</sequence>
<dbReference type="HOGENOM" id="CLU_1709715_0_0_12"/>
<evidence type="ECO:0000313" key="1">
    <source>
        <dbReference type="EMBL" id="AHH04304.1"/>
    </source>
</evidence>
<protein>
    <submittedName>
        <fullName evidence="1">Uncharacterized protein</fullName>
    </submittedName>
</protein>
<keyword evidence="1" id="KW-0614">Plasmid</keyword>
<reference evidence="1" key="1">
    <citation type="submission" date="2013-02" db="EMBL/GenBank/DDBJ databases">
        <title>Comparative genomics of Borrelia species.</title>
        <authorList>
            <person name="Schwan T.G."/>
            <person name="Raffel S.J."/>
            <person name="Porcella S.F."/>
        </authorList>
    </citation>
    <scope>NUCLEOTIDE SEQUENCE</scope>
    <source>
        <strain evidence="1">YOR</strain>
        <plasmid evidence="1">unnamed</plasmid>
    </source>
</reference>
<geneLocation type="plasmid" evidence="1">
    <name>unnamed</name>
</geneLocation>
<dbReference type="EMBL" id="CP004168">
    <property type="protein sequence ID" value="AHH04304.1"/>
    <property type="molecule type" value="Genomic_DNA"/>
</dbReference>
<gene>
    <name evidence="1" type="ORF">BHY_1353</name>
</gene>
<name>W5SB33_9SPIR</name>